<evidence type="ECO:0000256" key="1">
    <source>
        <dbReference type="SAM" id="Phobius"/>
    </source>
</evidence>
<protein>
    <recommendedName>
        <fullName evidence="4">DUF2160 domain-containing protein</fullName>
    </recommendedName>
</protein>
<organism evidence="2 3">
    <name type="scientific">Bordetella genomosp. 13</name>
    <dbReference type="NCBI Taxonomy" id="463040"/>
    <lineage>
        <taxon>Bacteria</taxon>
        <taxon>Pseudomonadati</taxon>
        <taxon>Pseudomonadota</taxon>
        <taxon>Betaproteobacteria</taxon>
        <taxon>Burkholderiales</taxon>
        <taxon>Alcaligenaceae</taxon>
        <taxon>Bordetella</taxon>
    </lineage>
</organism>
<proteinExistence type="predicted"/>
<dbReference type="OrthoDB" id="5420630at2"/>
<sequence length="102" mass="11664">MFDWMVWTTPVAIFFGCVVLLLAGMTVWELRSPTRLRKGFLPIATTRGDRLFIGLMCAAWVNLFFVGMGERIAAWFALEQPWSVWVGFAVSMLLLAFIMRRG</sequence>
<dbReference type="Proteomes" id="UP000194161">
    <property type="component" value="Chromosome"/>
</dbReference>
<keyword evidence="1" id="KW-0812">Transmembrane</keyword>
<dbReference type="STRING" id="463040.CAL15_07195"/>
<dbReference type="AlphaFoldDB" id="A0A1W6Z9V8"/>
<dbReference type="RefSeq" id="WP_086077953.1">
    <property type="nucleotide sequence ID" value="NZ_CP021111.1"/>
</dbReference>
<dbReference type="EMBL" id="CP021111">
    <property type="protein sequence ID" value="ARP94186.1"/>
    <property type="molecule type" value="Genomic_DNA"/>
</dbReference>
<evidence type="ECO:0008006" key="4">
    <source>
        <dbReference type="Google" id="ProtNLM"/>
    </source>
</evidence>
<keyword evidence="3" id="KW-1185">Reference proteome</keyword>
<keyword evidence="1" id="KW-1133">Transmembrane helix</keyword>
<feature type="transmembrane region" description="Helical" evidence="1">
    <location>
        <begin position="51"/>
        <end position="76"/>
    </location>
</feature>
<dbReference type="KEGG" id="bgm:CAL15_07195"/>
<reference evidence="2 3" key="1">
    <citation type="submission" date="2017-05" db="EMBL/GenBank/DDBJ databases">
        <title>Complete and WGS of Bordetella genogroups.</title>
        <authorList>
            <person name="Spilker T."/>
            <person name="LiPuma J."/>
        </authorList>
    </citation>
    <scope>NUCLEOTIDE SEQUENCE [LARGE SCALE GENOMIC DNA]</scope>
    <source>
        <strain evidence="2 3">AU7206</strain>
    </source>
</reference>
<keyword evidence="1" id="KW-0472">Membrane</keyword>
<feature type="transmembrane region" description="Helical" evidence="1">
    <location>
        <begin position="82"/>
        <end position="99"/>
    </location>
</feature>
<dbReference type="Pfam" id="PF09928">
    <property type="entry name" value="DUF2160"/>
    <property type="match status" value="1"/>
</dbReference>
<gene>
    <name evidence="2" type="ORF">CAL15_07195</name>
</gene>
<accession>A0A1W6Z9V8</accession>
<evidence type="ECO:0000313" key="2">
    <source>
        <dbReference type="EMBL" id="ARP94186.1"/>
    </source>
</evidence>
<evidence type="ECO:0000313" key="3">
    <source>
        <dbReference type="Proteomes" id="UP000194161"/>
    </source>
</evidence>
<dbReference type="InterPro" id="IPR018678">
    <property type="entry name" value="DUF2160_TM"/>
</dbReference>
<name>A0A1W6Z9V8_9BORD</name>
<feature type="transmembrane region" description="Helical" evidence="1">
    <location>
        <begin position="12"/>
        <end position="30"/>
    </location>
</feature>